<evidence type="ECO:0000256" key="1">
    <source>
        <dbReference type="SAM" id="Phobius"/>
    </source>
</evidence>
<reference evidence="2 3" key="1">
    <citation type="submission" date="2020-08" db="EMBL/GenBank/DDBJ databases">
        <authorList>
            <person name="Seo M.-J."/>
        </authorList>
    </citation>
    <scope>NUCLEOTIDE SEQUENCE [LARGE SCALE GENOMIC DNA]</scope>
    <source>
        <strain evidence="2 3">KIGAM211</strain>
    </source>
</reference>
<gene>
    <name evidence="2" type="ORF">H5V45_02665</name>
</gene>
<dbReference type="InterPro" id="IPR021443">
    <property type="entry name" value="DUF3093"/>
</dbReference>
<dbReference type="RefSeq" id="WP_185251513.1">
    <property type="nucleotide sequence ID" value="NZ_JACKXE010000001.1"/>
</dbReference>
<evidence type="ECO:0000313" key="3">
    <source>
        <dbReference type="Proteomes" id="UP000523955"/>
    </source>
</evidence>
<keyword evidence="1" id="KW-0472">Membrane</keyword>
<dbReference type="EMBL" id="JACKXE010000001">
    <property type="protein sequence ID" value="MBB6626215.1"/>
    <property type="molecule type" value="Genomic_DNA"/>
</dbReference>
<organism evidence="2 3">
    <name type="scientific">Nocardioides luti</name>
    <dbReference type="NCBI Taxonomy" id="2761101"/>
    <lineage>
        <taxon>Bacteria</taxon>
        <taxon>Bacillati</taxon>
        <taxon>Actinomycetota</taxon>
        <taxon>Actinomycetes</taxon>
        <taxon>Propionibacteriales</taxon>
        <taxon>Nocardioidaceae</taxon>
        <taxon>Nocardioides</taxon>
    </lineage>
</organism>
<keyword evidence="1" id="KW-1133">Transmembrane helix</keyword>
<protein>
    <submittedName>
        <fullName evidence="2">DUF3093 domain-containing protein</fullName>
    </submittedName>
</protein>
<keyword evidence="3" id="KW-1185">Reference proteome</keyword>
<feature type="transmembrane region" description="Helical" evidence="1">
    <location>
        <begin position="36"/>
        <end position="58"/>
    </location>
</feature>
<proteinExistence type="predicted"/>
<sequence>MDHDERLGVPLRWWVQGTMLVASLWLAVIVAVPGPIAWVVTAIAFGLLALAFVSYGSARVSVGDGVFRAGRAHIETRHLGPAVALDAEATRRTAGQEADARAYLLLRPYLKRAVRVPITDPADPAPYWLVSSRRPDELARALAGPHDNSAAG</sequence>
<dbReference type="Proteomes" id="UP000523955">
    <property type="component" value="Unassembled WGS sequence"/>
</dbReference>
<dbReference type="Pfam" id="PF11292">
    <property type="entry name" value="DUF3093"/>
    <property type="match status" value="1"/>
</dbReference>
<comment type="caution">
    <text evidence="2">The sequence shown here is derived from an EMBL/GenBank/DDBJ whole genome shotgun (WGS) entry which is preliminary data.</text>
</comment>
<keyword evidence="1" id="KW-0812">Transmembrane</keyword>
<feature type="transmembrane region" description="Helical" evidence="1">
    <location>
        <begin position="12"/>
        <end position="30"/>
    </location>
</feature>
<accession>A0A7X0RDH4</accession>
<name>A0A7X0RDH4_9ACTN</name>
<evidence type="ECO:0000313" key="2">
    <source>
        <dbReference type="EMBL" id="MBB6626215.1"/>
    </source>
</evidence>
<dbReference type="AlphaFoldDB" id="A0A7X0RDH4"/>